<keyword evidence="2" id="KW-1185">Reference proteome</keyword>
<dbReference type="EMBL" id="CAUYUJ010000799">
    <property type="protein sequence ID" value="CAK0792617.1"/>
    <property type="molecule type" value="Genomic_DNA"/>
</dbReference>
<feature type="non-terminal residue" evidence="1">
    <location>
        <position position="1"/>
    </location>
</feature>
<dbReference type="Proteomes" id="UP001189429">
    <property type="component" value="Unassembled WGS sequence"/>
</dbReference>
<comment type="caution">
    <text evidence="1">The sequence shown here is derived from an EMBL/GenBank/DDBJ whole genome shotgun (WGS) entry which is preliminary data.</text>
</comment>
<evidence type="ECO:0000313" key="1">
    <source>
        <dbReference type="EMBL" id="CAK0792617.1"/>
    </source>
</evidence>
<name>A0ABN9PM98_9DINO</name>
<feature type="non-terminal residue" evidence="1">
    <location>
        <position position="233"/>
    </location>
</feature>
<gene>
    <name evidence="1" type="ORF">PCOR1329_LOCUS3146</name>
</gene>
<accession>A0ABN9PM98</accession>
<organism evidence="1 2">
    <name type="scientific">Prorocentrum cordatum</name>
    <dbReference type="NCBI Taxonomy" id="2364126"/>
    <lineage>
        <taxon>Eukaryota</taxon>
        <taxon>Sar</taxon>
        <taxon>Alveolata</taxon>
        <taxon>Dinophyceae</taxon>
        <taxon>Prorocentrales</taxon>
        <taxon>Prorocentraceae</taxon>
        <taxon>Prorocentrum</taxon>
    </lineage>
</organism>
<evidence type="ECO:0000313" key="2">
    <source>
        <dbReference type="Proteomes" id="UP001189429"/>
    </source>
</evidence>
<sequence>VSKGQAVRIKLLGTTMRAWLNLSVEVFDAAADAFCEDDAEKRKWLLATLNTSAYPNLDKYLTAQIDIRDVVLLKKTSLSRALLAGGLASGGLQAWSRLEQGSAPMLGSQDLVLRQGRSHLLHHAGLAPGGVIVVNVYLGSGAGLNGFNIAALYDVACRLKQRGRPYVSGILRYFDGECVDTAEPTCAQSMRALDLFIVSRQMVFELETTRQRLRIRAMDLPKSFALVRLAGCA</sequence>
<reference evidence="1" key="1">
    <citation type="submission" date="2023-10" db="EMBL/GenBank/DDBJ databases">
        <authorList>
            <person name="Chen Y."/>
            <person name="Shah S."/>
            <person name="Dougan E. K."/>
            <person name="Thang M."/>
            <person name="Chan C."/>
        </authorList>
    </citation>
    <scope>NUCLEOTIDE SEQUENCE [LARGE SCALE GENOMIC DNA]</scope>
</reference>
<protein>
    <submittedName>
        <fullName evidence="1">Uncharacterized protein</fullName>
    </submittedName>
</protein>
<proteinExistence type="predicted"/>